<sequence>MGAFRTAVILEILANISSIIPLILNPDFALSFLVTGPSQITPATRTLARYFGGFVATITVPLLLSIPTPAPGPAGEAQRGTRRTTYLTLGAGEVALGGLMAWAYATGADSGMTDMALLGGAMNLGAFLIMRYVFLFGKPELLEERGVKKTA</sequence>
<dbReference type="EMBL" id="FJUY01000019">
    <property type="protein sequence ID" value="CZT24057.1"/>
    <property type="molecule type" value="Genomic_DNA"/>
</dbReference>
<keyword evidence="1" id="KW-0472">Membrane</keyword>
<proteinExistence type="predicted"/>
<gene>
    <name evidence="2" type="ORF">RCC_09774</name>
</gene>
<dbReference type="AlphaFoldDB" id="A0A2D3V157"/>
<reference evidence="2 3" key="1">
    <citation type="submission" date="2016-03" db="EMBL/GenBank/DDBJ databases">
        <authorList>
            <person name="Ploux O."/>
        </authorList>
    </citation>
    <scope>NUCLEOTIDE SEQUENCE [LARGE SCALE GENOMIC DNA]</scope>
    <source>
        <strain evidence="2 3">URUG2</strain>
    </source>
</reference>
<organism evidence="2 3">
    <name type="scientific">Ramularia collo-cygni</name>
    <dbReference type="NCBI Taxonomy" id="112498"/>
    <lineage>
        <taxon>Eukaryota</taxon>
        <taxon>Fungi</taxon>
        <taxon>Dikarya</taxon>
        <taxon>Ascomycota</taxon>
        <taxon>Pezizomycotina</taxon>
        <taxon>Dothideomycetes</taxon>
        <taxon>Dothideomycetidae</taxon>
        <taxon>Mycosphaerellales</taxon>
        <taxon>Mycosphaerellaceae</taxon>
        <taxon>Ramularia</taxon>
    </lineage>
</organism>
<keyword evidence="1" id="KW-0812">Transmembrane</keyword>
<feature type="transmembrane region" description="Helical" evidence="1">
    <location>
        <begin position="117"/>
        <end position="135"/>
    </location>
</feature>
<keyword evidence="3" id="KW-1185">Reference proteome</keyword>
<evidence type="ECO:0000313" key="2">
    <source>
        <dbReference type="EMBL" id="CZT24057.1"/>
    </source>
</evidence>
<feature type="transmembrane region" description="Helical" evidence="1">
    <location>
        <begin position="47"/>
        <end position="66"/>
    </location>
</feature>
<keyword evidence="1" id="KW-1133">Transmembrane helix</keyword>
<accession>A0A2D3V157</accession>
<dbReference type="STRING" id="112498.A0A2D3V157"/>
<feature type="transmembrane region" description="Helical" evidence="1">
    <location>
        <begin position="12"/>
        <end position="35"/>
    </location>
</feature>
<name>A0A2D3V157_9PEZI</name>
<protein>
    <submittedName>
        <fullName evidence="2">Uncharacterized protein</fullName>
    </submittedName>
</protein>
<dbReference type="RefSeq" id="XP_023630781.1">
    <property type="nucleotide sequence ID" value="XM_023775013.1"/>
</dbReference>
<feature type="transmembrane region" description="Helical" evidence="1">
    <location>
        <begin position="86"/>
        <end position="105"/>
    </location>
</feature>
<evidence type="ECO:0000313" key="3">
    <source>
        <dbReference type="Proteomes" id="UP000225277"/>
    </source>
</evidence>
<dbReference type="Proteomes" id="UP000225277">
    <property type="component" value="Unassembled WGS sequence"/>
</dbReference>
<dbReference type="GeneID" id="35604835"/>
<evidence type="ECO:0000256" key="1">
    <source>
        <dbReference type="SAM" id="Phobius"/>
    </source>
</evidence>
<dbReference type="OrthoDB" id="2563633at2759"/>